<reference evidence="1" key="1">
    <citation type="submission" date="2019-11" db="EMBL/GenBank/DDBJ databases">
        <authorList>
            <person name="Feng L."/>
        </authorList>
    </citation>
    <scope>NUCLEOTIDE SEQUENCE</scope>
    <source>
        <strain evidence="1">BintestinalisLFYP9</strain>
    </source>
</reference>
<protein>
    <submittedName>
        <fullName evidence="1">Uncharacterized protein</fullName>
    </submittedName>
</protein>
<sequence>MKKVLFILFAVQFVLAPHITKSYSVNFIEDSYEYSIVNQEKKTVKKDILGNTIIEDDNGNKITIKKDIFGNSTIEDY</sequence>
<dbReference type="AlphaFoldDB" id="A0A6N2XHX7"/>
<accession>A0A6N2XHX7</accession>
<gene>
    <name evidence="1" type="ORF">BILFYP9_04934</name>
</gene>
<proteinExistence type="predicted"/>
<evidence type="ECO:0000313" key="1">
    <source>
        <dbReference type="EMBL" id="VYT53964.1"/>
    </source>
</evidence>
<organism evidence="1">
    <name type="scientific">Bacteroides intestinalis</name>
    <dbReference type="NCBI Taxonomy" id="329854"/>
    <lineage>
        <taxon>Bacteria</taxon>
        <taxon>Pseudomonadati</taxon>
        <taxon>Bacteroidota</taxon>
        <taxon>Bacteroidia</taxon>
        <taxon>Bacteroidales</taxon>
        <taxon>Bacteroidaceae</taxon>
        <taxon>Bacteroides</taxon>
    </lineage>
</organism>
<dbReference type="EMBL" id="CACRSU010000051">
    <property type="protein sequence ID" value="VYT53964.1"/>
    <property type="molecule type" value="Genomic_DNA"/>
</dbReference>
<name>A0A6N2XHX7_9BACE</name>